<dbReference type="EMBL" id="FXWK01000002">
    <property type="protein sequence ID" value="SMQ85540.1"/>
    <property type="molecule type" value="Genomic_DNA"/>
</dbReference>
<feature type="transmembrane region" description="Helical" evidence="1">
    <location>
        <begin position="387"/>
        <end position="416"/>
    </location>
</feature>
<reference evidence="3" key="1">
    <citation type="submission" date="2017-04" db="EMBL/GenBank/DDBJ databases">
        <authorList>
            <person name="Varghese N."/>
            <person name="Submissions S."/>
        </authorList>
    </citation>
    <scope>NUCLEOTIDE SEQUENCE [LARGE SCALE GENOMIC DNA]</scope>
</reference>
<evidence type="ECO:0008006" key="4">
    <source>
        <dbReference type="Google" id="ProtNLM"/>
    </source>
</evidence>
<feature type="transmembrane region" description="Helical" evidence="1">
    <location>
        <begin position="222"/>
        <end position="242"/>
    </location>
</feature>
<keyword evidence="1" id="KW-0812">Transmembrane</keyword>
<keyword evidence="1" id="KW-1133">Transmembrane helix</keyword>
<organism evidence="2 3">
    <name type="scientific">Devosia lucknowensis</name>
    <dbReference type="NCBI Taxonomy" id="1096929"/>
    <lineage>
        <taxon>Bacteria</taxon>
        <taxon>Pseudomonadati</taxon>
        <taxon>Pseudomonadota</taxon>
        <taxon>Alphaproteobacteria</taxon>
        <taxon>Hyphomicrobiales</taxon>
        <taxon>Devosiaceae</taxon>
        <taxon>Devosia</taxon>
    </lineage>
</organism>
<dbReference type="Proteomes" id="UP000194474">
    <property type="component" value="Unassembled WGS sequence"/>
</dbReference>
<feature type="transmembrane region" description="Helical" evidence="1">
    <location>
        <begin position="101"/>
        <end position="127"/>
    </location>
</feature>
<sequence length="438" mass="47957">MPHTTQPAISAPIKFGVSVMKTLLAPRNSWLLVSLAIFCLYVALPAFIYLFIDQNQYMLTLAAISGAGLAAIIAGYHLSITDRVLDRPGYWLCINARVVHVAIWTAFLIFATVTLLTADSVPVLAALGHATADQLSQERANFLKLRTGWQAALPYFSTIFVGVLLPYSTTRLFAERSAFRFLALVVFIAYTLLSLEKILFILAMAPLTVFVSQYYKDARRMFMALAAIAVLSGGVLYLNTVLASGTDYFVQEKLGPGHETLGDAPYFDIRHRPDSAVKLILWRSIAVPVITAADGIRVFEERFEGHYLLGATSSLVARVTGQQRVNFDAAVFADQFGSADVGRANSVFFIEAFVNFGWIGVVAFSFAVGQALRLFARSDDLASQSMWVVFCWFIFTGGLFGTMFSNGFLLMLLAILTIKVLPKAQSEAAMASAPPFAV</sequence>
<accession>A0A1Y6GCM5</accession>
<evidence type="ECO:0000313" key="3">
    <source>
        <dbReference type="Proteomes" id="UP000194474"/>
    </source>
</evidence>
<feature type="transmembrane region" description="Helical" evidence="1">
    <location>
        <begin position="177"/>
        <end position="193"/>
    </location>
</feature>
<dbReference type="AlphaFoldDB" id="A0A1Y6GCM5"/>
<evidence type="ECO:0000313" key="2">
    <source>
        <dbReference type="EMBL" id="SMQ85540.1"/>
    </source>
</evidence>
<keyword evidence="3" id="KW-1185">Reference proteome</keyword>
<feature type="transmembrane region" description="Helical" evidence="1">
    <location>
        <begin position="58"/>
        <end position="80"/>
    </location>
</feature>
<evidence type="ECO:0000256" key="1">
    <source>
        <dbReference type="SAM" id="Phobius"/>
    </source>
</evidence>
<proteinExistence type="predicted"/>
<feature type="transmembrane region" description="Helical" evidence="1">
    <location>
        <begin position="147"/>
        <end position="165"/>
    </location>
</feature>
<protein>
    <recommendedName>
        <fullName evidence="4">Oligosaccharide repeat unit polymerase</fullName>
    </recommendedName>
</protein>
<feature type="transmembrane region" description="Helical" evidence="1">
    <location>
        <begin position="356"/>
        <end position="375"/>
    </location>
</feature>
<feature type="transmembrane region" description="Helical" evidence="1">
    <location>
        <begin position="30"/>
        <end position="52"/>
    </location>
</feature>
<keyword evidence="1" id="KW-0472">Membrane</keyword>
<gene>
    <name evidence="2" type="ORF">SAMN06295905_2819</name>
</gene>
<name>A0A1Y6GCM5_9HYPH</name>